<dbReference type="AlphaFoldDB" id="A0A4V3GLZ0"/>
<keyword evidence="1" id="KW-0812">Transmembrane</keyword>
<keyword evidence="1" id="KW-1133">Transmembrane helix</keyword>
<feature type="domain" description="Protein FecR C-terminal" evidence="3">
    <location>
        <begin position="337"/>
        <end position="401"/>
    </location>
</feature>
<dbReference type="Gene3D" id="3.55.50.30">
    <property type="match status" value="1"/>
</dbReference>
<name>A0A4V3GLZ0_9BACT</name>
<evidence type="ECO:0000313" key="5">
    <source>
        <dbReference type="Proteomes" id="UP000294498"/>
    </source>
</evidence>
<reference evidence="4 5" key="1">
    <citation type="submission" date="2019-03" db="EMBL/GenBank/DDBJ databases">
        <title>Genomic Encyclopedia of Type Strains, Phase IV (KMG-IV): sequencing the most valuable type-strain genomes for metagenomic binning, comparative biology and taxonomic classification.</title>
        <authorList>
            <person name="Goeker M."/>
        </authorList>
    </citation>
    <scope>NUCLEOTIDE SEQUENCE [LARGE SCALE GENOMIC DNA]</scope>
    <source>
        <strain evidence="4 5">DSM 100059</strain>
    </source>
</reference>
<dbReference type="Gene3D" id="2.60.120.1440">
    <property type="match status" value="1"/>
</dbReference>
<dbReference type="Proteomes" id="UP000294498">
    <property type="component" value="Unassembled WGS sequence"/>
</dbReference>
<dbReference type="InterPro" id="IPR032508">
    <property type="entry name" value="FecR_C"/>
</dbReference>
<comment type="caution">
    <text evidence="4">The sequence shown here is derived from an EMBL/GenBank/DDBJ whole genome shotgun (WGS) entry which is preliminary data.</text>
</comment>
<evidence type="ECO:0000259" key="3">
    <source>
        <dbReference type="Pfam" id="PF16344"/>
    </source>
</evidence>
<dbReference type="PANTHER" id="PTHR30273:SF2">
    <property type="entry name" value="PROTEIN FECR"/>
    <property type="match status" value="1"/>
</dbReference>
<dbReference type="Pfam" id="PF16344">
    <property type="entry name" value="FecR_C"/>
    <property type="match status" value="1"/>
</dbReference>
<dbReference type="GO" id="GO:0016989">
    <property type="term" value="F:sigma factor antagonist activity"/>
    <property type="evidence" value="ECO:0007669"/>
    <property type="project" value="TreeGrafter"/>
</dbReference>
<sequence>MFSSENVIRLYMDSMSENRLLEVFKHYLDDTISPEELAFLFEWMKGKGFEGDLDEVLTAAFANPALAEPGAPEDKEEVWAALADRMREERRPFIRRWLVTSLSAAAAVLLVGGYLLWHKGSPALAPQAQTPAAATTAPAKAFDAPPGIKGATLTLANGSVVSLDPGAADHLPDQQGSARLSRNGHQLVYAAGATGAALYNLLKTARGREYTLVLSDGTKAWLNAGSSIRFPVQFEGNRREVEVTGEVYFEVATEKDKPFVVRSGGVETTVLGTHFDVMSYSDEPRTEVTLLQGSVRVNGTLLTPGEQANVSRETGALVKADADGKRVTAWTRGLLDLDNGDFGALMRQISRWYDVDVVFEGMPKGVHIGGLVHRDVRLSMLLGYLADNGVHYKTEGKTITILP</sequence>
<dbReference type="InterPro" id="IPR012373">
    <property type="entry name" value="Ferrdict_sens_TM"/>
</dbReference>
<protein>
    <submittedName>
        <fullName evidence="4">FecR family protein</fullName>
    </submittedName>
</protein>
<feature type="transmembrane region" description="Helical" evidence="1">
    <location>
        <begin position="97"/>
        <end position="117"/>
    </location>
</feature>
<evidence type="ECO:0000256" key="1">
    <source>
        <dbReference type="SAM" id="Phobius"/>
    </source>
</evidence>
<keyword evidence="1" id="KW-0472">Membrane</keyword>
<proteinExistence type="predicted"/>
<gene>
    <name evidence="4" type="ORF">EDB95_2458</name>
</gene>
<organism evidence="4 5">
    <name type="scientific">Dinghuibacter silviterrae</name>
    <dbReference type="NCBI Taxonomy" id="1539049"/>
    <lineage>
        <taxon>Bacteria</taxon>
        <taxon>Pseudomonadati</taxon>
        <taxon>Bacteroidota</taxon>
        <taxon>Chitinophagia</taxon>
        <taxon>Chitinophagales</taxon>
        <taxon>Chitinophagaceae</taxon>
        <taxon>Dinghuibacter</taxon>
    </lineage>
</organism>
<feature type="domain" description="FecR protein" evidence="2">
    <location>
        <begin position="202"/>
        <end position="296"/>
    </location>
</feature>
<dbReference type="Pfam" id="PF04773">
    <property type="entry name" value="FecR"/>
    <property type="match status" value="1"/>
</dbReference>
<evidence type="ECO:0000259" key="2">
    <source>
        <dbReference type="Pfam" id="PF04773"/>
    </source>
</evidence>
<keyword evidence="5" id="KW-1185">Reference proteome</keyword>
<dbReference type="EMBL" id="SODV01000001">
    <property type="protein sequence ID" value="TDX01423.1"/>
    <property type="molecule type" value="Genomic_DNA"/>
</dbReference>
<evidence type="ECO:0000313" key="4">
    <source>
        <dbReference type="EMBL" id="TDX01423.1"/>
    </source>
</evidence>
<accession>A0A4V3GLZ0</accession>
<dbReference type="PANTHER" id="PTHR30273">
    <property type="entry name" value="PERIPLASMIC SIGNAL SENSOR AND SIGMA FACTOR ACTIVATOR FECR-RELATED"/>
    <property type="match status" value="1"/>
</dbReference>
<dbReference type="InterPro" id="IPR006860">
    <property type="entry name" value="FecR"/>
</dbReference>